<dbReference type="AlphaFoldDB" id="F2LXS6"/>
<evidence type="ECO:0000256" key="6">
    <source>
        <dbReference type="ARBA" id="ARBA00035197"/>
    </source>
</evidence>
<dbReference type="GO" id="GO:0006412">
    <property type="term" value="P:translation"/>
    <property type="evidence" value="ECO:0007669"/>
    <property type="project" value="UniProtKB-UniRule"/>
</dbReference>
<dbReference type="InParanoid" id="F2LXS6"/>
<accession>F2LXS6</accession>
<evidence type="ECO:0000256" key="7">
    <source>
        <dbReference type="HAMAP-Rule" id="MF_01337"/>
    </source>
</evidence>
<dbReference type="InterPro" id="IPR005484">
    <property type="entry name" value="Ribosomal_uL18_bac/plant/anim"/>
</dbReference>
<organism evidence="8 9">
    <name type="scientific">Hippea maritima (strain ATCC 700847 / DSM 10411 / MH2)</name>
    <dbReference type="NCBI Taxonomy" id="760142"/>
    <lineage>
        <taxon>Bacteria</taxon>
        <taxon>Pseudomonadati</taxon>
        <taxon>Campylobacterota</taxon>
        <taxon>Desulfurellia</taxon>
        <taxon>Desulfurellales</taxon>
        <taxon>Hippeaceae</taxon>
        <taxon>Hippea</taxon>
    </lineage>
</organism>
<evidence type="ECO:0000256" key="4">
    <source>
        <dbReference type="ARBA" id="ARBA00022980"/>
    </source>
</evidence>
<evidence type="ECO:0000256" key="1">
    <source>
        <dbReference type="ARBA" id="ARBA00007116"/>
    </source>
</evidence>
<dbReference type="EMBL" id="CP002606">
    <property type="protein sequence ID" value="AEA34317.1"/>
    <property type="molecule type" value="Genomic_DNA"/>
</dbReference>
<keyword evidence="9" id="KW-1185">Reference proteome</keyword>
<keyword evidence="3 7" id="KW-0694">RNA-binding</keyword>
<proteinExistence type="inferred from homology"/>
<dbReference type="GO" id="GO:0022625">
    <property type="term" value="C:cytosolic large ribosomal subunit"/>
    <property type="evidence" value="ECO:0007669"/>
    <property type="project" value="TreeGrafter"/>
</dbReference>
<dbReference type="STRING" id="760142.Hipma_1361"/>
<comment type="subunit">
    <text evidence="7">Part of the 50S ribosomal subunit; part of the 5S rRNA/L5/L18/L25 subcomplex. Contacts the 5S and 23S rRNAs.</text>
</comment>
<dbReference type="InterPro" id="IPR057268">
    <property type="entry name" value="Ribosomal_L18"/>
</dbReference>
<sequence>MSTVDRKKERQRRKVRIKYKIRGTAERPRLCVYKSLKHIYAQIIDDESGRTIVSASTLDLDLRDKVKGSNITSAKVVGEAIAKKALEKGIEKVVFDRNGYIYHGKVKALADSARAAGLKF</sequence>
<dbReference type="KEGG" id="hmr:Hipma_1361"/>
<evidence type="ECO:0000256" key="5">
    <source>
        <dbReference type="ARBA" id="ARBA00023274"/>
    </source>
</evidence>
<dbReference type="FunFam" id="3.30.420.100:FF:000001">
    <property type="entry name" value="50S ribosomal protein L18"/>
    <property type="match status" value="1"/>
</dbReference>
<comment type="similarity">
    <text evidence="1 7">Belongs to the universal ribosomal protein uL18 family.</text>
</comment>
<dbReference type="HAMAP" id="MF_01337_B">
    <property type="entry name" value="Ribosomal_uL18_B"/>
    <property type="match status" value="1"/>
</dbReference>
<dbReference type="GO" id="GO:0008097">
    <property type="term" value="F:5S rRNA binding"/>
    <property type="evidence" value="ECO:0007669"/>
    <property type="project" value="TreeGrafter"/>
</dbReference>
<evidence type="ECO:0000313" key="8">
    <source>
        <dbReference type="EMBL" id="AEA34317.1"/>
    </source>
</evidence>
<gene>
    <name evidence="7" type="primary">rplR</name>
    <name evidence="8" type="ordered locus">Hipma_1361</name>
</gene>
<reference evidence="9" key="2">
    <citation type="submission" date="2011-03" db="EMBL/GenBank/DDBJ databases">
        <title>The complete genome of Hippea maritima DSM 10411.</title>
        <authorList>
            <consortium name="US DOE Joint Genome Institute (JGI-PGF)"/>
            <person name="Lucas S."/>
            <person name="Copeland A."/>
            <person name="Lapidus A."/>
            <person name="Bruce D."/>
            <person name="Goodwin L."/>
            <person name="Pitluck S."/>
            <person name="Peters L."/>
            <person name="Kyrpides N."/>
            <person name="Mavromatis K."/>
            <person name="Pagani I."/>
            <person name="Ivanova N."/>
            <person name="Mikhailova N."/>
            <person name="Lu M."/>
            <person name="Detter J.C."/>
            <person name="Tapia R."/>
            <person name="Han C."/>
            <person name="Land M."/>
            <person name="Hauser L."/>
            <person name="Markowitz V."/>
            <person name="Cheng J.-F."/>
            <person name="Hugenholtz P."/>
            <person name="Woyke T."/>
            <person name="Wu D."/>
            <person name="Spring S."/>
            <person name="Schroeder M."/>
            <person name="Brambilla E."/>
            <person name="Klenk H.-P."/>
            <person name="Eisen J.A."/>
        </authorList>
    </citation>
    <scope>NUCLEOTIDE SEQUENCE [LARGE SCALE GENOMIC DNA]</scope>
    <source>
        <strain evidence="9">ATCC 700847 / DSM 10411 / MH2</strain>
    </source>
</reference>
<dbReference type="FunCoup" id="F2LXS6">
    <property type="interactions" value="514"/>
</dbReference>
<dbReference type="RefSeq" id="WP_013682349.1">
    <property type="nucleotide sequence ID" value="NC_015318.1"/>
</dbReference>
<protein>
    <recommendedName>
        <fullName evidence="6 7">Large ribosomal subunit protein uL18</fullName>
    </recommendedName>
</protein>
<dbReference type="CDD" id="cd00432">
    <property type="entry name" value="Ribosomal_L18_L5e"/>
    <property type="match status" value="1"/>
</dbReference>
<dbReference type="Gene3D" id="3.30.420.100">
    <property type="match status" value="1"/>
</dbReference>
<dbReference type="Proteomes" id="UP000008139">
    <property type="component" value="Chromosome"/>
</dbReference>
<dbReference type="PANTHER" id="PTHR12899">
    <property type="entry name" value="39S RIBOSOMAL PROTEIN L18, MITOCHONDRIAL"/>
    <property type="match status" value="1"/>
</dbReference>
<name>F2LXS6_HIPMA</name>
<dbReference type="Pfam" id="PF00861">
    <property type="entry name" value="Ribosomal_L18p"/>
    <property type="match status" value="1"/>
</dbReference>
<keyword evidence="2 7" id="KW-0699">rRNA-binding</keyword>
<evidence type="ECO:0000313" key="9">
    <source>
        <dbReference type="Proteomes" id="UP000008139"/>
    </source>
</evidence>
<dbReference type="HOGENOM" id="CLU_098841_0_1_7"/>
<dbReference type="GO" id="GO:0003735">
    <property type="term" value="F:structural constituent of ribosome"/>
    <property type="evidence" value="ECO:0007669"/>
    <property type="project" value="InterPro"/>
</dbReference>
<evidence type="ECO:0000256" key="2">
    <source>
        <dbReference type="ARBA" id="ARBA00022730"/>
    </source>
</evidence>
<evidence type="ECO:0000256" key="3">
    <source>
        <dbReference type="ARBA" id="ARBA00022884"/>
    </source>
</evidence>
<dbReference type="OrthoDB" id="9810939at2"/>
<dbReference type="InterPro" id="IPR004389">
    <property type="entry name" value="Ribosomal_uL18_bac-type"/>
</dbReference>
<reference evidence="8 9" key="1">
    <citation type="journal article" date="2011" name="Stand. Genomic Sci.">
        <title>Complete genome sequence of the thermophilic sulfur-reducer Hippea maritima type strain (MH(2)).</title>
        <authorList>
            <person name="Huntemann M."/>
            <person name="Lu M."/>
            <person name="Nolan M."/>
            <person name="Lapidus A."/>
            <person name="Lucas S."/>
            <person name="Hammon N."/>
            <person name="Deshpande S."/>
            <person name="Cheng J.F."/>
            <person name="Tapia R."/>
            <person name="Han C."/>
            <person name="Goodwin L."/>
            <person name="Pitluck S."/>
            <person name="Liolios K."/>
            <person name="Pagani I."/>
            <person name="Ivanova N."/>
            <person name="Ovchinikova G."/>
            <person name="Pati A."/>
            <person name="Chen A."/>
            <person name="Palaniappan K."/>
            <person name="Land M."/>
            <person name="Hauser L."/>
            <person name="Jeffries C.D."/>
            <person name="Detter J.C."/>
            <person name="Brambilla E.M."/>
            <person name="Rohde M."/>
            <person name="Spring S."/>
            <person name="Goker M."/>
            <person name="Woyke T."/>
            <person name="Bristow J."/>
            <person name="Eisen J.A."/>
            <person name="Markowitz V."/>
            <person name="Hugenholtz P."/>
            <person name="Kyrpides N.C."/>
            <person name="Klenk H.P."/>
            <person name="Mavromatis K."/>
        </authorList>
    </citation>
    <scope>NUCLEOTIDE SEQUENCE [LARGE SCALE GENOMIC DNA]</scope>
    <source>
        <strain evidence="9">ATCC 700847 / DSM 10411 / MH2</strain>
    </source>
</reference>
<dbReference type="PANTHER" id="PTHR12899:SF3">
    <property type="entry name" value="LARGE RIBOSOMAL SUBUNIT PROTEIN UL18M"/>
    <property type="match status" value="1"/>
</dbReference>
<keyword evidence="5 7" id="KW-0687">Ribonucleoprotein</keyword>
<keyword evidence="4 7" id="KW-0689">Ribosomal protein</keyword>
<dbReference type="SUPFAM" id="SSF53137">
    <property type="entry name" value="Translational machinery components"/>
    <property type="match status" value="1"/>
</dbReference>
<dbReference type="eggNOG" id="COG0256">
    <property type="taxonomic scope" value="Bacteria"/>
</dbReference>
<comment type="function">
    <text evidence="7">This is one of the proteins that bind and probably mediate the attachment of the 5S RNA into the large ribosomal subunit, where it forms part of the central protuberance.</text>
</comment>
<dbReference type="NCBIfam" id="TIGR00060">
    <property type="entry name" value="L18_bact"/>
    <property type="match status" value="1"/>
</dbReference>